<evidence type="ECO:0000313" key="13">
    <source>
        <dbReference type="EMBL" id="QGT78577.1"/>
    </source>
</evidence>
<proteinExistence type="inferred from homology"/>
<keyword evidence="3" id="KW-0997">Cell inner membrane</keyword>
<dbReference type="InterPro" id="IPR003691">
    <property type="entry name" value="FluC"/>
</dbReference>
<comment type="similarity">
    <text evidence="10 12">Belongs to the fluoride channel Fluc/FEX (TC 1.A.43) family.</text>
</comment>
<comment type="function">
    <text evidence="12">Fluoride-specific ion channel. Important for reducing fluoride concentration in the cell, thus reducing its toxicity.</text>
</comment>
<comment type="catalytic activity">
    <reaction evidence="11">
        <text>fluoride(in) = fluoride(out)</text>
        <dbReference type="Rhea" id="RHEA:76159"/>
        <dbReference type="ChEBI" id="CHEBI:17051"/>
    </reaction>
    <physiologicalReaction direction="left-to-right" evidence="11">
        <dbReference type="Rhea" id="RHEA:76160"/>
    </physiologicalReaction>
</comment>
<dbReference type="NCBIfam" id="TIGR00494">
    <property type="entry name" value="crcB"/>
    <property type="match status" value="1"/>
</dbReference>
<evidence type="ECO:0000313" key="14">
    <source>
        <dbReference type="Proteomes" id="UP000427716"/>
    </source>
</evidence>
<evidence type="ECO:0000256" key="5">
    <source>
        <dbReference type="ARBA" id="ARBA00022989"/>
    </source>
</evidence>
<protein>
    <recommendedName>
        <fullName evidence="12">Fluoride-specific ion channel FluC</fullName>
    </recommendedName>
</protein>
<dbReference type="Pfam" id="PF02537">
    <property type="entry name" value="CRCB"/>
    <property type="match status" value="1"/>
</dbReference>
<evidence type="ECO:0000256" key="8">
    <source>
        <dbReference type="ARBA" id="ARBA00023136"/>
    </source>
</evidence>
<keyword evidence="4 12" id="KW-0812">Transmembrane</keyword>
<keyword evidence="2 12" id="KW-1003">Cell membrane</keyword>
<dbReference type="GO" id="GO:0005886">
    <property type="term" value="C:plasma membrane"/>
    <property type="evidence" value="ECO:0007669"/>
    <property type="project" value="UniProtKB-SubCell"/>
</dbReference>
<evidence type="ECO:0000256" key="2">
    <source>
        <dbReference type="ARBA" id="ARBA00022475"/>
    </source>
</evidence>
<feature type="transmembrane region" description="Helical" evidence="12">
    <location>
        <begin position="67"/>
        <end position="89"/>
    </location>
</feature>
<dbReference type="GO" id="GO:0062054">
    <property type="term" value="F:fluoride channel activity"/>
    <property type="evidence" value="ECO:0007669"/>
    <property type="project" value="UniProtKB-UniRule"/>
</dbReference>
<dbReference type="KEGG" id="ghl:GM160_06515"/>
<dbReference type="Proteomes" id="UP000427716">
    <property type="component" value="Chromosome"/>
</dbReference>
<comment type="subcellular location">
    <subcellularLocation>
        <location evidence="1 12">Cell membrane</location>
        <topology evidence="1 12">Multi-pass membrane protein</topology>
    </subcellularLocation>
</comment>
<comment type="activity regulation">
    <text evidence="12">Na(+) is not transported, but it plays an essential structural role and its presence is essential for fluoride channel function.</text>
</comment>
<dbReference type="RefSeq" id="WP_136867227.1">
    <property type="nucleotide sequence ID" value="NZ_CP046415.1"/>
</dbReference>
<feature type="transmembrane region" description="Helical" evidence="12">
    <location>
        <begin position="32"/>
        <end position="55"/>
    </location>
</feature>
<keyword evidence="12" id="KW-0479">Metal-binding</keyword>
<evidence type="ECO:0000256" key="3">
    <source>
        <dbReference type="ARBA" id="ARBA00022519"/>
    </source>
</evidence>
<evidence type="ECO:0000256" key="1">
    <source>
        <dbReference type="ARBA" id="ARBA00004651"/>
    </source>
</evidence>
<feature type="binding site" evidence="12">
    <location>
        <position position="78"/>
    </location>
    <ligand>
        <name>Na(+)</name>
        <dbReference type="ChEBI" id="CHEBI:29101"/>
        <note>structural</note>
    </ligand>
</feature>
<organism evidence="13 14">
    <name type="scientific">Guyparkeria halophila</name>
    <dbReference type="NCBI Taxonomy" id="47960"/>
    <lineage>
        <taxon>Bacteria</taxon>
        <taxon>Pseudomonadati</taxon>
        <taxon>Pseudomonadota</taxon>
        <taxon>Gammaproteobacteria</taxon>
        <taxon>Chromatiales</taxon>
        <taxon>Thioalkalibacteraceae</taxon>
        <taxon>Guyparkeria</taxon>
    </lineage>
</organism>
<evidence type="ECO:0000256" key="10">
    <source>
        <dbReference type="ARBA" id="ARBA00035120"/>
    </source>
</evidence>
<keyword evidence="6 12" id="KW-0915">Sodium</keyword>
<evidence type="ECO:0000256" key="11">
    <source>
        <dbReference type="ARBA" id="ARBA00035585"/>
    </source>
</evidence>
<feature type="binding site" evidence="12">
    <location>
        <position position="75"/>
    </location>
    <ligand>
        <name>Na(+)</name>
        <dbReference type="ChEBI" id="CHEBI:29101"/>
        <note>structural</note>
    </ligand>
</feature>
<evidence type="ECO:0000256" key="9">
    <source>
        <dbReference type="ARBA" id="ARBA00023303"/>
    </source>
</evidence>
<dbReference type="GO" id="GO:0140114">
    <property type="term" value="P:cellular detoxification of fluoride"/>
    <property type="evidence" value="ECO:0007669"/>
    <property type="project" value="UniProtKB-UniRule"/>
</dbReference>
<reference evidence="13 14" key="1">
    <citation type="submission" date="2019-11" db="EMBL/GenBank/DDBJ databases">
        <authorList>
            <person name="Zhang J."/>
            <person name="Sun C."/>
        </authorList>
    </citation>
    <scope>NUCLEOTIDE SEQUENCE [LARGE SCALE GENOMIC DNA]</scope>
    <source>
        <strain evidence="14">sp2</strain>
    </source>
</reference>
<keyword evidence="8 12" id="KW-0472">Membrane</keyword>
<dbReference type="EMBL" id="CP046415">
    <property type="protein sequence ID" value="QGT78577.1"/>
    <property type="molecule type" value="Genomic_DNA"/>
</dbReference>
<keyword evidence="12" id="KW-0813">Transport</keyword>
<keyword evidence="5 12" id="KW-1133">Transmembrane helix</keyword>
<feature type="transmembrane region" description="Helical" evidence="12">
    <location>
        <begin position="95"/>
        <end position="114"/>
    </location>
</feature>
<evidence type="ECO:0000256" key="7">
    <source>
        <dbReference type="ARBA" id="ARBA00023065"/>
    </source>
</evidence>
<sequence>MKLYLLIGLAGGLGAMARYGMTAAIMQFGGRAFPWGTLGVNVIGSGLMGFLGVWLLTRWQMPMEYRLAILTGFLGAFTTMSAFSIDTLALMQRQAWLWAGMYVVSTVVLCLLAARGGMLVAERLGS</sequence>
<dbReference type="PANTHER" id="PTHR28259">
    <property type="entry name" value="FLUORIDE EXPORT PROTEIN 1-RELATED"/>
    <property type="match status" value="1"/>
</dbReference>
<name>A0A6I6D312_9GAMM</name>
<dbReference type="GO" id="GO:0046872">
    <property type="term" value="F:metal ion binding"/>
    <property type="evidence" value="ECO:0007669"/>
    <property type="project" value="UniProtKB-KW"/>
</dbReference>
<evidence type="ECO:0000256" key="4">
    <source>
        <dbReference type="ARBA" id="ARBA00022692"/>
    </source>
</evidence>
<dbReference type="AlphaFoldDB" id="A0A6I6D312"/>
<keyword evidence="9 12" id="KW-0407">Ion channel</keyword>
<evidence type="ECO:0000256" key="6">
    <source>
        <dbReference type="ARBA" id="ARBA00023053"/>
    </source>
</evidence>
<dbReference type="HAMAP" id="MF_00454">
    <property type="entry name" value="FluC"/>
    <property type="match status" value="1"/>
</dbReference>
<gene>
    <name evidence="12 13" type="primary">crcB</name>
    <name evidence="12" type="synonym">fluC</name>
    <name evidence="13" type="ORF">GM160_06515</name>
</gene>
<keyword evidence="14" id="KW-1185">Reference proteome</keyword>
<evidence type="ECO:0000256" key="12">
    <source>
        <dbReference type="HAMAP-Rule" id="MF_00454"/>
    </source>
</evidence>
<accession>A0A6I6D312</accession>
<dbReference type="PANTHER" id="PTHR28259:SF1">
    <property type="entry name" value="FLUORIDE EXPORT PROTEIN 1-RELATED"/>
    <property type="match status" value="1"/>
</dbReference>
<keyword evidence="7 12" id="KW-0406">Ion transport</keyword>